<dbReference type="InterPro" id="IPR004473">
    <property type="entry name" value="Restrct_endonuc_typeI_HsdR"/>
</dbReference>
<gene>
    <name evidence="12" type="ORF">PPG34_09940</name>
</gene>
<comment type="function">
    <text evidence="10">Subunit R is required for both nuclease and ATPase activities, but not for modification.</text>
</comment>
<proteinExistence type="inferred from homology"/>
<dbReference type="Pfam" id="PF18766">
    <property type="entry name" value="SWI2_SNF2"/>
    <property type="match status" value="1"/>
</dbReference>
<keyword evidence="4 10" id="KW-0547">Nucleotide-binding</keyword>
<evidence type="ECO:0000259" key="11">
    <source>
        <dbReference type="PROSITE" id="PS51192"/>
    </source>
</evidence>
<dbReference type="EMBL" id="JAQOUE010000001">
    <property type="protein sequence ID" value="MDT7042671.1"/>
    <property type="molecule type" value="Genomic_DNA"/>
</dbReference>
<organism evidence="12 13">
    <name type="scientific">Candidatus Nitronereus thalassa</name>
    <dbReference type="NCBI Taxonomy" id="3020898"/>
    <lineage>
        <taxon>Bacteria</taxon>
        <taxon>Pseudomonadati</taxon>
        <taxon>Nitrospirota</taxon>
        <taxon>Nitrospiria</taxon>
        <taxon>Nitrospirales</taxon>
        <taxon>Nitrospiraceae</taxon>
        <taxon>Candidatus Nitronereus</taxon>
    </lineage>
</organism>
<keyword evidence="9 10" id="KW-0238">DNA-binding</keyword>
<dbReference type="Proteomes" id="UP001250932">
    <property type="component" value="Unassembled WGS sequence"/>
</dbReference>
<accession>A0ABU3K8E6</accession>
<evidence type="ECO:0000256" key="3">
    <source>
        <dbReference type="ARBA" id="ARBA00022722"/>
    </source>
</evidence>
<dbReference type="PROSITE" id="PS51192">
    <property type="entry name" value="HELICASE_ATP_BIND_1"/>
    <property type="match status" value="1"/>
</dbReference>
<keyword evidence="5 10" id="KW-0680">Restriction system</keyword>
<dbReference type="InterPro" id="IPR027417">
    <property type="entry name" value="P-loop_NTPase"/>
</dbReference>
<evidence type="ECO:0000256" key="7">
    <source>
        <dbReference type="ARBA" id="ARBA00022801"/>
    </source>
</evidence>
<dbReference type="Gene3D" id="3.90.1570.50">
    <property type="match status" value="1"/>
</dbReference>
<comment type="catalytic activity">
    <reaction evidence="1 10">
        <text>Endonucleolytic cleavage of DNA to give random double-stranded fragments with terminal 5'-phosphates, ATP is simultaneously hydrolyzed.</text>
        <dbReference type="EC" id="3.1.21.3"/>
    </reaction>
</comment>
<sequence length="1043" mass="118459">MSDIGQPERTTQNRVIALFRDELHYRYLDDWTDRDGNSNIEEGLLTDYLTKSGYTPAQISKAIYDLRTEADNHNRRLYGNNQAVYNLMRYGVPVKIEAGKVTETVQLINWKEPKKNDFAIAEEVTLKGNHERRPDIVLYINGIAVGLLELKNSRVSIGDGIRQSLSNQRPEFNEWFFSTIQFIFAGNDSEGLQYGTIGTPEKYFLAWKEDEEDNNRFKLDKYLLKMCAKERLIELMHDFVLFDGGVKKLPRAHQYFGVKAAQQHAHQRKGGIIWHTQGSGKSIVMVLLAKWILENNPNARVAILTDRDELDKQIERVFEQSGEAIKRTCSGRDLMHQLGQATPRLLCSLVHKFGKKGKKTDEEFKHFIEDLKSQPSHTVGEVFVFVDECHRTQSGRLHKTMKALMPNAIFIGFTGTPLLKEDKQTSLEVFGGYIHTYKFSEGVEDGVVLDLVYEARDIDQRVGSVDKIDAWFEAKTKGLNDWQKAELKTQWGTMQNLLSSKSRMDRVISDIVFDFSVKPRLSSERGNAILVASSIYEACKYFSLFQKTPFKGKCAVVTSYNPQTRDVTLEETGANTETDKQFIFNTYTALLKDVEAKPGMTKTETYEEWAKNLFTKEPSNMKLLVVVDKLLTGFDAPPCTYLYIDKSMQDHGLFQAICRVNRLDGEDKDFGYIVDYKDLFKKVENAIAVYTSELDHSAGGVDPEVLLQDRLKKGKERLDNALEALPLLCEPVEPPKGEFEHIRYFCGNTEIATDLKQREPQRAALYKATVALVRAYANIADELDAAGYSGADITRIKEQLKRYLDLRDIIRKASGETLDLKAYEADMRHLIDTYIEADEPRKISPFDNMGLLELIVKTGIANAIATQLGGLKGNKNAVAETIENNVRRKIIKEHLNDPAYYDKMSALLNEIIAARRSKAIAYEEYLRRIAELANRVEAGQAEDMPDELNTPGRRALYNNLKPETIDGGASVGAESMASYGNATNDDVLKLAVKIDETVKRTRPDGWRGVQARERVIKAALYGILQNEAEVERIFLIIKQQKEY</sequence>
<feature type="domain" description="Helicase ATP-binding" evidence="11">
    <location>
        <begin position="262"/>
        <end position="435"/>
    </location>
</feature>
<evidence type="ECO:0000313" key="13">
    <source>
        <dbReference type="Proteomes" id="UP001250932"/>
    </source>
</evidence>
<dbReference type="Pfam" id="PF22679">
    <property type="entry name" value="T1R_D3-like"/>
    <property type="match status" value="1"/>
</dbReference>
<keyword evidence="13" id="KW-1185">Reference proteome</keyword>
<dbReference type="SMART" id="SM00487">
    <property type="entry name" value="DEXDc"/>
    <property type="match status" value="1"/>
</dbReference>
<dbReference type="InterPro" id="IPR007409">
    <property type="entry name" value="Restrct_endonuc_type1_HsdR_N"/>
</dbReference>
<keyword evidence="6 12" id="KW-0255">Endonuclease</keyword>
<dbReference type="EC" id="3.1.21.3" evidence="10"/>
<dbReference type="InterPro" id="IPR040980">
    <property type="entry name" value="SWI2_SNF2"/>
</dbReference>
<dbReference type="InterPro" id="IPR014001">
    <property type="entry name" value="Helicase_ATP-bd"/>
</dbReference>
<comment type="similarity">
    <text evidence="2 10">Belongs to the HsdR family.</text>
</comment>
<dbReference type="PANTHER" id="PTHR30195">
    <property type="entry name" value="TYPE I SITE-SPECIFIC DEOXYRIBONUCLEASE PROTEIN SUBUNIT M AND R"/>
    <property type="match status" value="1"/>
</dbReference>
<evidence type="ECO:0000256" key="2">
    <source>
        <dbReference type="ARBA" id="ARBA00008598"/>
    </source>
</evidence>
<evidence type="ECO:0000256" key="6">
    <source>
        <dbReference type="ARBA" id="ARBA00022759"/>
    </source>
</evidence>
<evidence type="ECO:0000256" key="1">
    <source>
        <dbReference type="ARBA" id="ARBA00000851"/>
    </source>
</evidence>
<evidence type="ECO:0000256" key="10">
    <source>
        <dbReference type="RuleBase" id="RU364115"/>
    </source>
</evidence>
<dbReference type="InterPro" id="IPR051268">
    <property type="entry name" value="Type-I_R_enzyme_R_subunit"/>
</dbReference>
<dbReference type="InterPro" id="IPR055180">
    <property type="entry name" value="HsdR_RecA-like_helicase_dom_2"/>
</dbReference>
<name>A0ABU3K8E6_9BACT</name>
<evidence type="ECO:0000256" key="5">
    <source>
        <dbReference type="ARBA" id="ARBA00022747"/>
    </source>
</evidence>
<dbReference type="Pfam" id="PF04313">
    <property type="entry name" value="HSDR_N"/>
    <property type="match status" value="1"/>
</dbReference>
<evidence type="ECO:0000256" key="9">
    <source>
        <dbReference type="ARBA" id="ARBA00023125"/>
    </source>
</evidence>
<dbReference type="GO" id="GO:0004519">
    <property type="term" value="F:endonuclease activity"/>
    <property type="evidence" value="ECO:0007669"/>
    <property type="project" value="UniProtKB-KW"/>
</dbReference>
<dbReference type="CDD" id="cd22332">
    <property type="entry name" value="HsdR_N"/>
    <property type="match status" value="1"/>
</dbReference>
<protein>
    <recommendedName>
        <fullName evidence="10">Type I restriction enzyme endonuclease subunit</fullName>
        <shortName evidence="10">R protein</shortName>
        <ecNumber evidence="10">3.1.21.3</ecNumber>
    </recommendedName>
</protein>
<dbReference type="RefSeq" id="WP_313833110.1">
    <property type="nucleotide sequence ID" value="NZ_JAQOUE010000001.1"/>
</dbReference>
<dbReference type="CDD" id="cd18800">
    <property type="entry name" value="SF2_C_EcoR124I-like"/>
    <property type="match status" value="1"/>
</dbReference>
<evidence type="ECO:0000256" key="8">
    <source>
        <dbReference type="ARBA" id="ARBA00022840"/>
    </source>
</evidence>
<dbReference type="PANTHER" id="PTHR30195:SF15">
    <property type="entry name" value="TYPE I RESTRICTION ENZYME HINDI ENDONUCLEASE SUBUNIT"/>
    <property type="match status" value="1"/>
</dbReference>
<comment type="subunit">
    <text evidence="10">The type I restriction/modification system is composed of three polypeptides R, M and S.</text>
</comment>
<evidence type="ECO:0000256" key="4">
    <source>
        <dbReference type="ARBA" id="ARBA00022741"/>
    </source>
</evidence>
<keyword evidence="8 10" id="KW-0067">ATP-binding</keyword>
<evidence type="ECO:0000313" key="12">
    <source>
        <dbReference type="EMBL" id="MDT7042671.1"/>
    </source>
</evidence>
<comment type="caution">
    <text evidence="12">The sequence shown here is derived from an EMBL/GenBank/DDBJ whole genome shotgun (WGS) entry which is preliminary data.</text>
</comment>
<dbReference type="Gene3D" id="3.40.50.300">
    <property type="entry name" value="P-loop containing nucleotide triphosphate hydrolases"/>
    <property type="match status" value="2"/>
</dbReference>
<dbReference type="SUPFAM" id="SSF52540">
    <property type="entry name" value="P-loop containing nucleoside triphosphate hydrolases"/>
    <property type="match status" value="1"/>
</dbReference>
<keyword evidence="7 10" id="KW-0378">Hydrolase</keyword>
<keyword evidence="3" id="KW-0540">Nuclease</keyword>
<dbReference type="NCBIfam" id="TIGR00348">
    <property type="entry name" value="hsdR"/>
    <property type="match status" value="1"/>
</dbReference>
<reference evidence="12 13" key="1">
    <citation type="journal article" date="2023" name="ISME J.">
        <title>Cultivation and genomic characterization of novel and ubiquitous marine nitrite-oxidizing bacteria from the Nitrospirales.</title>
        <authorList>
            <person name="Mueller A.J."/>
            <person name="Daebeler A."/>
            <person name="Herbold C.W."/>
            <person name="Kirkegaard R.H."/>
            <person name="Daims H."/>
        </authorList>
    </citation>
    <scope>NUCLEOTIDE SEQUENCE [LARGE SCALE GENOMIC DNA]</scope>
    <source>
        <strain evidence="12 13">EB</strain>
    </source>
</reference>
<dbReference type="CDD" id="cd18030">
    <property type="entry name" value="DEXHc_RE_I_HsdR"/>
    <property type="match status" value="1"/>
</dbReference>